<dbReference type="GO" id="GO:0016758">
    <property type="term" value="F:hexosyltransferase activity"/>
    <property type="evidence" value="ECO:0007669"/>
    <property type="project" value="TreeGrafter"/>
</dbReference>
<dbReference type="Pfam" id="PF13439">
    <property type="entry name" value="Glyco_transf_4"/>
    <property type="match status" value="1"/>
</dbReference>
<dbReference type="InterPro" id="IPR050194">
    <property type="entry name" value="Glycosyltransferase_grp1"/>
</dbReference>
<proteinExistence type="predicted"/>
<keyword evidence="6" id="KW-1185">Reference proteome</keyword>
<dbReference type="AlphaFoldDB" id="A0A5B2XTF9"/>
<evidence type="ECO:0000313" key="5">
    <source>
        <dbReference type="EMBL" id="KAA2266455.1"/>
    </source>
</evidence>
<evidence type="ECO:0000256" key="2">
    <source>
        <dbReference type="ARBA" id="ARBA00022679"/>
    </source>
</evidence>
<feature type="domain" description="Glycosyltransferase subfamily 4-like N-terminal" evidence="4">
    <location>
        <begin position="15"/>
        <end position="175"/>
    </location>
</feature>
<dbReference type="Pfam" id="PF00534">
    <property type="entry name" value="Glycos_transf_1"/>
    <property type="match status" value="1"/>
</dbReference>
<dbReference type="OrthoDB" id="9802525at2"/>
<gene>
    <name evidence="5" type="ORF">F0L68_01520</name>
</gene>
<organism evidence="5 6">
    <name type="scientific">Solihabitans fulvus</name>
    <dbReference type="NCBI Taxonomy" id="1892852"/>
    <lineage>
        <taxon>Bacteria</taxon>
        <taxon>Bacillati</taxon>
        <taxon>Actinomycetota</taxon>
        <taxon>Actinomycetes</taxon>
        <taxon>Pseudonocardiales</taxon>
        <taxon>Pseudonocardiaceae</taxon>
        <taxon>Solihabitans</taxon>
    </lineage>
</organism>
<dbReference type="SUPFAM" id="SSF53756">
    <property type="entry name" value="UDP-Glycosyltransferase/glycogen phosphorylase"/>
    <property type="match status" value="1"/>
</dbReference>
<dbReference type="InterPro" id="IPR028098">
    <property type="entry name" value="Glyco_trans_4-like_N"/>
</dbReference>
<dbReference type="Proteomes" id="UP000323454">
    <property type="component" value="Unassembled WGS sequence"/>
</dbReference>
<dbReference type="InterPro" id="IPR001296">
    <property type="entry name" value="Glyco_trans_1"/>
</dbReference>
<evidence type="ECO:0000259" key="3">
    <source>
        <dbReference type="Pfam" id="PF00534"/>
    </source>
</evidence>
<dbReference type="CDD" id="cd03801">
    <property type="entry name" value="GT4_PimA-like"/>
    <property type="match status" value="1"/>
</dbReference>
<evidence type="ECO:0000259" key="4">
    <source>
        <dbReference type="Pfam" id="PF13439"/>
    </source>
</evidence>
<keyword evidence="1" id="KW-0328">Glycosyltransferase</keyword>
<comment type="caution">
    <text evidence="5">The sequence shown here is derived from an EMBL/GenBank/DDBJ whole genome shotgun (WGS) entry which is preliminary data.</text>
</comment>
<keyword evidence="2 5" id="KW-0808">Transferase</keyword>
<feature type="domain" description="Glycosyl transferase family 1" evidence="3">
    <location>
        <begin position="192"/>
        <end position="346"/>
    </location>
</feature>
<evidence type="ECO:0000256" key="1">
    <source>
        <dbReference type="ARBA" id="ARBA00022676"/>
    </source>
</evidence>
<sequence length="392" mass="42614">MRVVHVSDCFLPRLGGIEVQVAGLAKAQAAAGHQVAVITATPPGDHPPDPDVPVHHVIANLPYELPVHPRAGRHLTRLYRTIAPDVVHVHVGAVSPFGWAAVRAAVRSGLPTVVTVHSMWGAASRALYRALEATLRWCEWPVVTTAVSEAAAMLIRQASAGRADVRVVPNGIDLEGWRQRGDNTRAVERGQVHVIAVGRLAPRKQPMTLLRMLRRARQRIPADIELRLTVAGDGPARAGMQRYLRKHRMTGWVELAGRLDRTEVHDLLATADLFIAPAKLESFGLAALEARIAGLPVIGRTSGGITEFVRPGKEGILCDTFGELVDAVVELATDHGLRERVTEHNRAVLPTHCDWPSVIESLDGCYALARRRRPSWSAVPGRRGRQLAAGGR</sequence>
<dbReference type="PANTHER" id="PTHR45947:SF3">
    <property type="entry name" value="SULFOQUINOVOSYL TRANSFERASE SQD2"/>
    <property type="match status" value="1"/>
</dbReference>
<accession>A0A5B2XTF9</accession>
<dbReference type="GO" id="GO:1901137">
    <property type="term" value="P:carbohydrate derivative biosynthetic process"/>
    <property type="evidence" value="ECO:0007669"/>
    <property type="project" value="UniProtKB-ARBA"/>
</dbReference>
<protein>
    <submittedName>
        <fullName evidence="5">Glycosyltransferase family 4 protein</fullName>
    </submittedName>
</protein>
<dbReference type="Gene3D" id="3.40.50.2000">
    <property type="entry name" value="Glycogen Phosphorylase B"/>
    <property type="match status" value="2"/>
</dbReference>
<dbReference type="EMBL" id="VUOB01000002">
    <property type="protein sequence ID" value="KAA2266455.1"/>
    <property type="molecule type" value="Genomic_DNA"/>
</dbReference>
<dbReference type="PANTHER" id="PTHR45947">
    <property type="entry name" value="SULFOQUINOVOSYL TRANSFERASE SQD2"/>
    <property type="match status" value="1"/>
</dbReference>
<name>A0A5B2XTF9_9PSEU</name>
<reference evidence="5 6" key="1">
    <citation type="submission" date="2019-09" db="EMBL/GenBank/DDBJ databases">
        <title>Goodfellowia gen. nov., a new genus of the Pseudonocardineae related to Actinoalloteichus, containing Goodfellowia coeruleoviolacea gen. nov., comb. nov. gen. nov., comb. nov.</title>
        <authorList>
            <person name="Labeda D."/>
        </authorList>
    </citation>
    <scope>NUCLEOTIDE SEQUENCE [LARGE SCALE GENOMIC DNA]</scope>
    <source>
        <strain evidence="5 6">AN110305</strain>
    </source>
</reference>
<reference evidence="5 6" key="2">
    <citation type="submission" date="2019-09" db="EMBL/GenBank/DDBJ databases">
        <authorList>
            <person name="Jin C."/>
        </authorList>
    </citation>
    <scope>NUCLEOTIDE SEQUENCE [LARGE SCALE GENOMIC DNA]</scope>
    <source>
        <strain evidence="5 6">AN110305</strain>
    </source>
</reference>
<evidence type="ECO:0000313" key="6">
    <source>
        <dbReference type="Proteomes" id="UP000323454"/>
    </source>
</evidence>